<dbReference type="CDD" id="cd05263">
    <property type="entry name" value="MupV_like_SDR_e"/>
    <property type="match status" value="1"/>
</dbReference>
<gene>
    <name evidence="2" type="primary">lgrD</name>
    <name evidence="2" type="ORF">Q31a_09840</name>
</gene>
<dbReference type="EMBL" id="CP036298">
    <property type="protein sequence ID" value="QDV22698.1"/>
    <property type="molecule type" value="Genomic_DNA"/>
</dbReference>
<organism evidence="2 3">
    <name type="scientific">Aureliella helgolandensis</name>
    <dbReference type="NCBI Taxonomy" id="2527968"/>
    <lineage>
        <taxon>Bacteria</taxon>
        <taxon>Pseudomonadati</taxon>
        <taxon>Planctomycetota</taxon>
        <taxon>Planctomycetia</taxon>
        <taxon>Pirellulales</taxon>
        <taxon>Pirellulaceae</taxon>
        <taxon>Aureliella</taxon>
    </lineage>
</organism>
<dbReference type="Gene3D" id="3.40.50.720">
    <property type="entry name" value="NAD(P)-binding Rossmann-like Domain"/>
    <property type="match status" value="1"/>
</dbReference>
<dbReference type="KEGG" id="ahel:Q31a_09840"/>
<protein>
    <submittedName>
        <fullName evidence="2">Linear gramicidin synthase subunit D</fullName>
    </submittedName>
</protein>
<dbReference type="InterPro" id="IPR026055">
    <property type="entry name" value="FAR"/>
</dbReference>
<keyword evidence="3" id="KW-1185">Reference proteome</keyword>
<dbReference type="InterPro" id="IPR013120">
    <property type="entry name" value="FAR_NAD-bd"/>
</dbReference>
<accession>A0A518G273</accession>
<dbReference type="AlphaFoldDB" id="A0A518G273"/>
<proteinExistence type="predicted"/>
<name>A0A518G273_9BACT</name>
<dbReference type="PANTHER" id="PTHR11011:SF45">
    <property type="entry name" value="FATTY ACYL-COA REDUCTASE CG8306-RELATED"/>
    <property type="match status" value="1"/>
</dbReference>
<dbReference type="GO" id="GO:0035336">
    <property type="term" value="P:long-chain fatty-acyl-CoA metabolic process"/>
    <property type="evidence" value="ECO:0007669"/>
    <property type="project" value="TreeGrafter"/>
</dbReference>
<evidence type="ECO:0000313" key="2">
    <source>
        <dbReference type="EMBL" id="QDV22698.1"/>
    </source>
</evidence>
<feature type="domain" description="Thioester reductase (TE)" evidence="1">
    <location>
        <begin position="8"/>
        <end position="255"/>
    </location>
</feature>
<dbReference type="PANTHER" id="PTHR11011">
    <property type="entry name" value="MALE STERILITY PROTEIN 2-RELATED"/>
    <property type="match status" value="1"/>
</dbReference>
<sequence length="506" mass="56528">MLQNHILLTGGTGLLGRYLLRDLLLKQCRLALLVRPSQRESCQDRTEAILQAWETELDQVLPRPVVLEGDICAPYLGLSERDRDWLSENCNTALHSAASLEFHEVASGEPYRSNIGGVKNMLDVCEQVGINQFHYVSTAYVAGLRPGVVKECELDVGQEFRNDYEKSKCEAEKLVRQATCFDSLTVYRPAVISGDSVSGYTSTYHGLYLYLKLMSILVRNTPPGPDGVRDTPVRTELTGDEKRNVIPVDWVSEVMTHLVTTPESHGLTYHLAPEIPLTPREMIEAGYTYFNSRGVIFEGPSAQATGPISEIDRNAHENIGMYREYEECDPSFDLTNLRKHAGHIPCPPIDEAMLHRYLKFGEADRWGKRRPPATKPYNSIQQQLEALLSPASETLEYHPLRVNLFILGPGGGDWKLSIQQGQLVAIERGSYQCPQASIETDTKTLESLQTSAALESEQPHLVLQCSSENQREELEIQIADALQIRLKPEGSFRSAANSTSRCGALR</sequence>
<dbReference type="Pfam" id="PF07993">
    <property type="entry name" value="NAD_binding_4"/>
    <property type="match status" value="1"/>
</dbReference>
<dbReference type="SUPFAM" id="SSF51735">
    <property type="entry name" value="NAD(P)-binding Rossmann-fold domains"/>
    <property type="match status" value="1"/>
</dbReference>
<dbReference type="GO" id="GO:0080019">
    <property type="term" value="F:alcohol-forming very long-chain fatty acyl-CoA reductase activity"/>
    <property type="evidence" value="ECO:0007669"/>
    <property type="project" value="InterPro"/>
</dbReference>
<evidence type="ECO:0000313" key="3">
    <source>
        <dbReference type="Proteomes" id="UP000318017"/>
    </source>
</evidence>
<evidence type="ECO:0000259" key="1">
    <source>
        <dbReference type="Pfam" id="PF07993"/>
    </source>
</evidence>
<dbReference type="InterPro" id="IPR036291">
    <property type="entry name" value="NAD(P)-bd_dom_sf"/>
</dbReference>
<reference evidence="2 3" key="1">
    <citation type="submission" date="2019-02" db="EMBL/GenBank/DDBJ databases">
        <title>Deep-cultivation of Planctomycetes and their phenomic and genomic characterization uncovers novel biology.</title>
        <authorList>
            <person name="Wiegand S."/>
            <person name="Jogler M."/>
            <person name="Boedeker C."/>
            <person name="Pinto D."/>
            <person name="Vollmers J."/>
            <person name="Rivas-Marin E."/>
            <person name="Kohn T."/>
            <person name="Peeters S.H."/>
            <person name="Heuer A."/>
            <person name="Rast P."/>
            <person name="Oberbeckmann S."/>
            <person name="Bunk B."/>
            <person name="Jeske O."/>
            <person name="Meyerdierks A."/>
            <person name="Storesund J.E."/>
            <person name="Kallscheuer N."/>
            <person name="Luecker S."/>
            <person name="Lage O.M."/>
            <person name="Pohl T."/>
            <person name="Merkel B.J."/>
            <person name="Hornburger P."/>
            <person name="Mueller R.-W."/>
            <person name="Bruemmer F."/>
            <person name="Labrenz M."/>
            <person name="Spormann A.M."/>
            <person name="Op den Camp H."/>
            <person name="Overmann J."/>
            <person name="Amann R."/>
            <person name="Jetten M.S.M."/>
            <person name="Mascher T."/>
            <person name="Medema M.H."/>
            <person name="Devos D.P."/>
            <person name="Kaster A.-K."/>
            <person name="Ovreas L."/>
            <person name="Rohde M."/>
            <person name="Galperin M.Y."/>
            <person name="Jogler C."/>
        </authorList>
    </citation>
    <scope>NUCLEOTIDE SEQUENCE [LARGE SCALE GENOMIC DNA]</scope>
    <source>
        <strain evidence="2 3">Q31a</strain>
    </source>
</reference>
<dbReference type="Proteomes" id="UP000318017">
    <property type="component" value="Chromosome"/>
</dbReference>